<dbReference type="STRING" id="742817.HMPREF9449_00891"/>
<keyword evidence="3" id="KW-1185">Reference proteome</keyword>
<dbReference type="InterPro" id="IPR019734">
    <property type="entry name" value="TPR_rpt"/>
</dbReference>
<dbReference type="AlphaFoldDB" id="H1DF55"/>
<keyword evidence="1" id="KW-0802">TPR repeat</keyword>
<feature type="repeat" description="TPR" evidence="1">
    <location>
        <begin position="221"/>
        <end position="254"/>
    </location>
</feature>
<evidence type="ECO:0000313" key="3">
    <source>
        <dbReference type="Proteomes" id="UP000004892"/>
    </source>
</evidence>
<gene>
    <name evidence="2" type="ORF">HMPREF9449_00891</name>
</gene>
<dbReference type="eggNOG" id="COG0457">
    <property type="taxonomic scope" value="Bacteria"/>
</dbReference>
<dbReference type="Gene3D" id="1.25.40.10">
    <property type="entry name" value="Tetratricopeptide repeat domain"/>
    <property type="match status" value="1"/>
</dbReference>
<dbReference type="HOGENOM" id="CLU_865546_0_0_10"/>
<organism evidence="2 3">
    <name type="scientific">Odoribacter laneus YIT 12061</name>
    <dbReference type="NCBI Taxonomy" id="742817"/>
    <lineage>
        <taxon>Bacteria</taxon>
        <taxon>Pseudomonadati</taxon>
        <taxon>Bacteroidota</taxon>
        <taxon>Bacteroidia</taxon>
        <taxon>Bacteroidales</taxon>
        <taxon>Odoribacteraceae</taxon>
        <taxon>Odoribacter</taxon>
    </lineage>
</organism>
<dbReference type="PATRIC" id="fig|742817.3.peg.948"/>
<dbReference type="Proteomes" id="UP000004892">
    <property type="component" value="Unassembled WGS sequence"/>
</dbReference>
<dbReference type="InterPro" id="IPR011990">
    <property type="entry name" value="TPR-like_helical_dom_sf"/>
</dbReference>
<dbReference type="SUPFAM" id="SSF48452">
    <property type="entry name" value="TPR-like"/>
    <property type="match status" value="1"/>
</dbReference>
<dbReference type="PROSITE" id="PS50005">
    <property type="entry name" value="TPR"/>
    <property type="match status" value="1"/>
</dbReference>
<sequence>MYKVISIRFFYSFLLFFIGICSACSSYRTLEVEILSPAKITLEREGKIGFLDRQISRAADTTFVLYSYQGISPAELSFLFFSGLQDAYRDIQKGDSIPELLAKTRTYLPARDTLPRPLSKGEVEKICEAYQLAYLISLETYSYTINMDLLEVHNKYTIRLYSRYAEKPLDFVVLGEDLSAFLNDDYDFVTYIRDKAWETGFTYAHRIMPYWYPVKRRIYNGQKVLKIGDLFLQKNDVEEARKLWEAATQLSPGTALKAYINLAWLSENEGNFAAALEVLQKAQKLASAEKISSKDKTYLEEYIEILKKRIQEMQIIEKQMK</sequence>
<dbReference type="SMART" id="SM00028">
    <property type="entry name" value="TPR"/>
    <property type="match status" value="2"/>
</dbReference>
<dbReference type="GeneID" id="98068490"/>
<protein>
    <submittedName>
        <fullName evidence="2">Uncharacterized protein</fullName>
    </submittedName>
</protein>
<accession>H1DF55</accession>
<comment type="caution">
    <text evidence="2">The sequence shown here is derived from an EMBL/GenBank/DDBJ whole genome shotgun (WGS) entry which is preliminary data.</text>
</comment>
<proteinExistence type="predicted"/>
<dbReference type="RefSeq" id="WP_009136039.1">
    <property type="nucleotide sequence ID" value="NZ_JH594596.1"/>
</dbReference>
<dbReference type="InterPro" id="IPR045921">
    <property type="entry name" value="DUF6340"/>
</dbReference>
<name>H1DF55_9BACT</name>
<evidence type="ECO:0000313" key="2">
    <source>
        <dbReference type="EMBL" id="EHP49373.1"/>
    </source>
</evidence>
<evidence type="ECO:0000256" key="1">
    <source>
        <dbReference type="PROSITE-ProRule" id="PRU00339"/>
    </source>
</evidence>
<reference evidence="2 3" key="1">
    <citation type="submission" date="2012-01" db="EMBL/GenBank/DDBJ databases">
        <title>The Genome Sequence of Odoribacter laneus YIT 12061.</title>
        <authorList>
            <consortium name="The Broad Institute Genome Sequencing Platform"/>
            <person name="Earl A."/>
            <person name="Ward D."/>
            <person name="Feldgarden M."/>
            <person name="Gevers D."/>
            <person name="Morotomi M."/>
            <person name="Young S.K."/>
            <person name="Zeng Q."/>
            <person name="Gargeya S."/>
            <person name="Fitzgerald M."/>
            <person name="Haas B."/>
            <person name="Abouelleil A."/>
            <person name="Alvarado L."/>
            <person name="Arachchi H.M."/>
            <person name="Berlin A."/>
            <person name="Chapman S.B."/>
            <person name="Gearin G."/>
            <person name="Goldberg J."/>
            <person name="Griggs A."/>
            <person name="Gujja S."/>
            <person name="Hansen M."/>
            <person name="Heiman D."/>
            <person name="Howarth C."/>
            <person name="Larimer J."/>
            <person name="Lui A."/>
            <person name="MacDonald P.J.P."/>
            <person name="McCowen C."/>
            <person name="Montmayeur A."/>
            <person name="Murphy C."/>
            <person name="Neiman D."/>
            <person name="Pearson M."/>
            <person name="Priest M."/>
            <person name="Roberts A."/>
            <person name="Saif S."/>
            <person name="Shea T."/>
            <person name="Sisk P."/>
            <person name="Stolte C."/>
            <person name="Sykes S."/>
            <person name="Wortman J."/>
            <person name="Nusbaum C."/>
            <person name="Birren B."/>
        </authorList>
    </citation>
    <scope>NUCLEOTIDE SEQUENCE [LARGE SCALE GENOMIC DNA]</scope>
    <source>
        <strain evidence="2 3">YIT 12061</strain>
    </source>
</reference>
<dbReference type="EMBL" id="ADMC01000014">
    <property type="protein sequence ID" value="EHP49373.1"/>
    <property type="molecule type" value="Genomic_DNA"/>
</dbReference>
<dbReference type="Pfam" id="PF19867">
    <property type="entry name" value="DUF6340"/>
    <property type="match status" value="1"/>
</dbReference>